<proteinExistence type="predicted"/>
<reference evidence="2" key="1">
    <citation type="journal article" date="2017" name="Nat. Commun.">
        <title>The asparagus genome sheds light on the origin and evolution of a young Y chromosome.</title>
        <authorList>
            <person name="Harkess A."/>
            <person name="Zhou J."/>
            <person name="Xu C."/>
            <person name="Bowers J.E."/>
            <person name="Van der Hulst R."/>
            <person name="Ayyampalayam S."/>
            <person name="Mercati F."/>
            <person name="Riccardi P."/>
            <person name="McKain M.R."/>
            <person name="Kakrana A."/>
            <person name="Tang H."/>
            <person name="Ray J."/>
            <person name="Groenendijk J."/>
            <person name="Arikit S."/>
            <person name="Mathioni S.M."/>
            <person name="Nakano M."/>
            <person name="Shan H."/>
            <person name="Telgmann-Rauber A."/>
            <person name="Kanno A."/>
            <person name="Yue Z."/>
            <person name="Chen H."/>
            <person name="Li W."/>
            <person name="Chen Y."/>
            <person name="Xu X."/>
            <person name="Zhang Y."/>
            <person name="Luo S."/>
            <person name="Chen H."/>
            <person name="Gao J."/>
            <person name="Mao Z."/>
            <person name="Pires J.C."/>
            <person name="Luo M."/>
            <person name="Kudrna D."/>
            <person name="Wing R.A."/>
            <person name="Meyers B.C."/>
            <person name="Yi K."/>
            <person name="Kong H."/>
            <person name="Lavrijsen P."/>
            <person name="Sunseri F."/>
            <person name="Falavigna A."/>
            <person name="Ye Y."/>
            <person name="Leebens-Mack J.H."/>
            <person name="Chen G."/>
        </authorList>
    </citation>
    <scope>NUCLEOTIDE SEQUENCE [LARGE SCALE GENOMIC DNA]</scope>
    <source>
        <strain evidence="2">cv. DH0086</strain>
    </source>
</reference>
<evidence type="ECO:0000313" key="1">
    <source>
        <dbReference type="EMBL" id="ONK80452.1"/>
    </source>
</evidence>
<accession>A0A5P1FQT5</accession>
<dbReference type="AlphaFoldDB" id="A0A5P1FQT5"/>
<dbReference type="EMBL" id="CM007381">
    <property type="protein sequence ID" value="ONK80452.1"/>
    <property type="molecule type" value="Genomic_DNA"/>
</dbReference>
<dbReference type="Proteomes" id="UP000243459">
    <property type="component" value="Chromosome 1"/>
</dbReference>
<dbReference type="Gramene" id="ONK80452">
    <property type="protein sequence ID" value="ONK80452"/>
    <property type="gene ID" value="A4U43_C01F17860"/>
</dbReference>
<protein>
    <submittedName>
        <fullName evidence="1">Uncharacterized protein</fullName>
    </submittedName>
</protein>
<organism evidence="1 2">
    <name type="scientific">Asparagus officinalis</name>
    <name type="common">Garden asparagus</name>
    <dbReference type="NCBI Taxonomy" id="4686"/>
    <lineage>
        <taxon>Eukaryota</taxon>
        <taxon>Viridiplantae</taxon>
        <taxon>Streptophyta</taxon>
        <taxon>Embryophyta</taxon>
        <taxon>Tracheophyta</taxon>
        <taxon>Spermatophyta</taxon>
        <taxon>Magnoliopsida</taxon>
        <taxon>Liliopsida</taxon>
        <taxon>Asparagales</taxon>
        <taxon>Asparagaceae</taxon>
        <taxon>Asparagoideae</taxon>
        <taxon>Asparagus</taxon>
    </lineage>
</organism>
<gene>
    <name evidence="1" type="ORF">A4U43_C01F17860</name>
</gene>
<sequence length="167" mass="20030">MLTWSFWTAKASEAPVMLMNVSRWRRHFKIAGVSSFFPLFKRENLRIANERGFQYEVLIKWNQHRGLRSKGERSGGDLHRLTEQMKQVRNSYIGVDLSMILPKNQEFELELDKKRNSFEEDLKEKLDDLEKKKIEISYREEQNLMGEQLLDGKMQKLQDKEKERCKF</sequence>
<name>A0A5P1FQT5_ASPOF</name>
<evidence type="ECO:0000313" key="2">
    <source>
        <dbReference type="Proteomes" id="UP000243459"/>
    </source>
</evidence>
<keyword evidence="2" id="KW-1185">Reference proteome</keyword>